<evidence type="ECO:0000313" key="2">
    <source>
        <dbReference type="EMBL" id="QDV49532.1"/>
    </source>
</evidence>
<name>A0A518I957_9PLAN</name>
<organism evidence="2 3">
    <name type="scientific">Gimesia fumaroli</name>
    <dbReference type="NCBI Taxonomy" id="2527976"/>
    <lineage>
        <taxon>Bacteria</taxon>
        <taxon>Pseudomonadati</taxon>
        <taxon>Planctomycetota</taxon>
        <taxon>Planctomycetia</taxon>
        <taxon>Planctomycetales</taxon>
        <taxon>Planctomycetaceae</taxon>
        <taxon>Gimesia</taxon>
    </lineage>
</organism>
<gene>
    <name evidence="2" type="ORF">Enr17x_15510</name>
</gene>
<reference evidence="2 3" key="1">
    <citation type="submission" date="2019-03" db="EMBL/GenBank/DDBJ databases">
        <title>Deep-cultivation of Planctomycetes and their phenomic and genomic characterization uncovers novel biology.</title>
        <authorList>
            <person name="Wiegand S."/>
            <person name="Jogler M."/>
            <person name="Boedeker C."/>
            <person name="Pinto D."/>
            <person name="Vollmers J."/>
            <person name="Rivas-Marin E."/>
            <person name="Kohn T."/>
            <person name="Peeters S.H."/>
            <person name="Heuer A."/>
            <person name="Rast P."/>
            <person name="Oberbeckmann S."/>
            <person name="Bunk B."/>
            <person name="Jeske O."/>
            <person name="Meyerdierks A."/>
            <person name="Storesund J.E."/>
            <person name="Kallscheuer N."/>
            <person name="Luecker S."/>
            <person name="Lage O.M."/>
            <person name="Pohl T."/>
            <person name="Merkel B.J."/>
            <person name="Hornburger P."/>
            <person name="Mueller R.-W."/>
            <person name="Bruemmer F."/>
            <person name="Labrenz M."/>
            <person name="Spormann A.M."/>
            <person name="Op den Camp H."/>
            <person name="Overmann J."/>
            <person name="Amann R."/>
            <person name="Jetten M.S.M."/>
            <person name="Mascher T."/>
            <person name="Medema M.H."/>
            <person name="Devos D.P."/>
            <person name="Kaster A.-K."/>
            <person name="Ovreas L."/>
            <person name="Rohde M."/>
            <person name="Galperin M.Y."/>
            <person name="Jogler C."/>
        </authorList>
    </citation>
    <scope>NUCLEOTIDE SEQUENCE [LARGE SCALE GENOMIC DNA]</scope>
    <source>
        <strain evidence="2 3">Enr17</strain>
    </source>
</reference>
<evidence type="ECO:0000313" key="3">
    <source>
        <dbReference type="Proteomes" id="UP000318313"/>
    </source>
</evidence>
<accession>A0A518I957</accession>
<dbReference type="Proteomes" id="UP000318313">
    <property type="component" value="Chromosome"/>
</dbReference>
<dbReference type="RefSeq" id="WP_145307361.1">
    <property type="nucleotide sequence ID" value="NZ_CP037452.1"/>
</dbReference>
<sequence length="113" mass="12537">MYPIVAQERAVALVEEVKKFVDGESEFAVVERSHRALLRCCGGKLGDDSRLAFRDLKQAVDECKDVSQSAKVFIQALAHEFESLHGELTKQAAKPADPQPKTQPKKSEKPDSK</sequence>
<dbReference type="AlphaFoldDB" id="A0A518I957"/>
<dbReference type="EMBL" id="CP037452">
    <property type="protein sequence ID" value="QDV49532.1"/>
    <property type="molecule type" value="Genomic_DNA"/>
</dbReference>
<dbReference type="KEGG" id="gfm:Enr17x_15510"/>
<protein>
    <submittedName>
        <fullName evidence="2">Uncharacterized protein</fullName>
    </submittedName>
</protein>
<evidence type="ECO:0000256" key="1">
    <source>
        <dbReference type="SAM" id="MobiDB-lite"/>
    </source>
</evidence>
<proteinExistence type="predicted"/>
<keyword evidence="3" id="KW-1185">Reference proteome</keyword>
<feature type="region of interest" description="Disordered" evidence="1">
    <location>
        <begin position="87"/>
        <end position="113"/>
    </location>
</feature>